<proteinExistence type="predicted"/>
<dbReference type="EMBL" id="FOWC01000013">
    <property type="protein sequence ID" value="SFQ50079.1"/>
    <property type="molecule type" value="Genomic_DNA"/>
</dbReference>
<dbReference type="InterPro" id="IPR024344">
    <property type="entry name" value="MDMPI_metal-binding"/>
</dbReference>
<dbReference type="InterPro" id="IPR017517">
    <property type="entry name" value="Maleyloyr_isom"/>
</dbReference>
<dbReference type="InterPro" id="IPR010872">
    <property type="entry name" value="MDMPI_C-term_domain"/>
</dbReference>
<evidence type="ECO:0000313" key="4">
    <source>
        <dbReference type="Proteomes" id="UP000199137"/>
    </source>
</evidence>
<dbReference type="OrthoDB" id="3671213at2"/>
<evidence type="ECO:0000259" key="2">
    <source>
        <dbReference type="Pfam" id="PF11716"/>
    </source>
</evidence>
<dbReference type="GO" id="GO:0005886">
    <property type="term" value="C:plasma membrane"/>
    <property type="evidence" value="ECO:0007669"/>
    <property type="project" value="TreeGrafter"/>
</dbReference>
<dbReference type="Pfam" id="PF07398">
    <property type="entry name" value="MDMPI_C"/>
    <property type="match status" value="1"/>
</dbReference>
<dbReference type="STRING" id="112413.SAMN05421854_113176"/>
<gene>
    <name evidence="3" type="ORF">SAMN05421854_113176</name>
</gene>
<dbReference type="SUPFAM" id="SSF109854">
    <property type="entry name" value="DinB/YfiT-like putative metalloenzymes"/>
    <property type="match status" value="1"/>
</dbReference>
<protein>
    <submittedName>
        <fullName evidence="3">TIGR03083 family protein</fullName>
    </submittedName>
</protein>
<dbReference type="InterPro" id="IPR034660">
    <property type="entry name" value="DinB/YfiT-like"/>
</dbReference>
<dbReference type="Proteomes" id="UP000199137">
    <property type="component" value="Unassembled WGS sequence"/>
</dbReference>
<dbReference type="AlphaFoldDB" id="A0A1I5Z0Y0"/>
<feature type="domain" description="Mycothiol-dependent maleylpyruvate isomerase metal-binding" evidence="2">
    <location>
        <begin position="19"/>
        <end position="130"/>
    </location>
</feature>
<dbReference type="PANTHER" id="PTHR40758:SF1">
    <property type="entry name" value="CONSERVED PROTEIN"/>
    <property type="match status" value="1"/>
</dbReference>
<evidence type="ECO:0000313" key="3">
    <source>
        <dbReference type="EMBL" id="SFQ50079.1"/>
    </source>
</evidence>
<accession>A0A1I5Z0Y0</accession>
<feature type="domain" description="MDMPI C-terminal" evidence="1">
    <location>
        <begin position="144"/>
        <end position="231"/>
    </location>
</feature>
<organism evidence="3 4">
    <name type="scientific">Amycolatopsis rubida</name>
    <dbReference type="NCBI Taxonomy" id="112413"/>
    <lineage>
        <taxon>Bacteria</taxon>
        <taxon>Bacillati</taxon>
        <taxon>Actinomycetota</taxon>
        <taxon>Actinomycetes</taxon>
        <taxon>Pseudonocardiales</taxon>
        <taxon>Pseudonocardiaceae</taxon>
        <taxon>Amycolatopsis</taxon>
    </lineage>
</organism>
<evidence type="ECO:0000259" key="1">
    <source>
        <dbReference type="Pfam" id="PF07398"/>
    </source>
</evidence>
<dbReference type="Pfam" id="PF11716">
    <property type="entry name" value="MDMPI_N"/>
    <property type="match status" value="1"/>
</dbReference>
<sequence length="241" mass="25919">MTALPLPPRDYLPHLRSLTEAFAAEAAGDLGNPVPYCGDWTKRDLVTHLGNVHRWAAGIVRTGELSNQEFDVSPGADLVPWYAESAAELLDALDAADPADSCWVFGAAEKTKAFWFRRQAHETAVHLVDLFGARGVAARLDPLIAADGVHEVLGTMLPRVARWKHEVPLAAPITLRTTDTGHAWTVVPGEPPELGEGEAVATVAAAAQDLLVLLWNRTDAQPEIAGDEAVAKEFLAARMTP</sequence>
<dbReference type="RefSeq" id="WP_093576176.1">
    <property type="nucleotide sequence ID" value="NZ_FOWC01000013.1"/>
</dbReference>
<dbReference type="NCBIfam" id="TIGR03083">
    <property type="entry name" value="maleylpyruvate isomerase family mycothiol-dependent enzyme"/>
    <property type="match status" value="1"/>
</dbReference>
<dbReference type="GO" id="GO:0046872">
    <property type="term" value="F:metal ion binding"/>
    <property type="evidence" value="ECO:0007669"/>
    <property type="project" value="InterPro"/>
</dbReference>
<reference evidence="3 4" key="1">
    <citation type="submission" date="2016-10" db="EMBL/GenBank/DDBJ databases">
        <authorList>
            <person name="de Groot N.N."/>
        </authorList>
    </citation>
    <scope>NUCLEOTIDE SEQUENCE [LARGE SCALE GENOMIC DNA]</scope>
    <source>
        <strain evidence="3 4">DSM 44637</strain>
    </source>
</reference>
<dbReference type="PANTHER" id="PTHR40758">
    <property type="entry name" value="CONSERVED PROTEIN"/>
    <property type="match status" value="1"/>
</dbReference>
<name>A0A1I5Z0Y0_9PSEU</name>